<dbReference type="EC" id="4.2.2.29" evidence="7"/>
<evidence type="ECO:0000256" key="1">
    <source>
        <dbReference type="ARBA" id="ARBA00022475"/>
    </source>
</evidence>
<keyword evidence="4 7" id="KW-0472">Membrane</keyword>
<dbReference type="RefSeq" id="WP_307066515.1">
    <property type="nucleotide sequence ID" value="NZ_JAUSUP010000001.1"/>
</dbReference>
<dbReference type="PANTHER" id="PTHR30518">
    <property type="entry name" value="ENDOLYTIC MUREIN TRANSGLYCOSYLASE"/>
    <property type="match status" value="1"/>
</dbReference>
<dbReference type="Gene3D" id="3.30.1490.480">
    <property type="entry name" value="Endolytic murein transglycosylase"/>
    <property type="match status" value="1"/>
</dbReference>
<reference evidence="8 9" key="1">
    <citation type="submission" date="2023-07" db="EMBL/GenBank/DDBJ databases">
        <title>Genomic Encyclopedia of Type Strains, Phase IV (KMG-IV): sequencing the most valuable type-strain genomes for metagenomic binning, comparative biology and taxonomic classification.</title>
        <authorList>
            <person name="Goeker M."/>
        </authorList>
    </citation>
    <scope>NUCLEOTIDE SEQUENCE [LARGE SCALE GENOMIC DNA]</scope>
    <source>
        <strain evidence="8 9">DSM 15448</strain>
    </source>
</reference>
<dbReference type="PANTHER" id="PTHR30518:SF2">
    <property type="entry name" value="ENDOLYTIC MUREIN TRANSGLYCOSYLASE"/>
    <property type="match status" value="1"/>
</dbReference>
<evidence type="ECO:0000256" key="6">
    <source>
        <dbReference type="ARBA" id="ARBA00023316"/>
    </source>
</evidence>
<evidence type="ECO:0000313" key="8">
    <source>
        <dbReference type="EMBL" id="MDQ0351109.1"/>
    </source>
</evidence>
<comment type="caution">
    <text evidence="8">The sequence shown here is derived from an EMBL/GenBank/DDBJ whole genome shotgun (WGS) entry which is preliminary data.</text>
</comment>
<sequence>MSPSNDYNSIKQERAKEAGMVRKVVLIVILVALIVFGIAGYFIYNYVSEGLSPVDPEDDELVEVEIPMGSNVGDIAEILEENDLINNATIFQTYVTFKNESDFQAGDYTMSRSLELDEIIETLKTGRIMLEPLFSITIPEGSNIERIAEILANETSIEEDEFMEYMTDDEYIESLMEDYPGLLTEDILQEDVRYPLEGYLYAITYDFHEEDPSVEEVVDKMLQHTQNRVYDYINAMDARGMTIHESLTLASIIELEAVGEEDRLMISGVFHNRLNREPTMPLQTDPTVLYAMGEHHQRVLYEHLEYDNPYNTYEYTGLPPGPIASFHESALKAAVNPEYHDYLYFVASYEGENYFAETYEQHQQNIEEHRPPREDEEE</sequence>
<dbReference type="NCBIfam" id="TIGR00247">
    <property type="entry name" value="endolytic transglycosylase MltG"/>
    <property type="match status" value="1"/>
</dbReference>
<dbReference type="InterPro" id="IPR003770">
    <property type="entry name" value="MLTG-like"/>
</dbReference>
<dbReference type="EMBL" id="JAUSUP010000001">
    <property type="protein sequence ID" value="MDQ0351109.1"/>
    <property type="molecule type" value="Genomic_DNA"/>
</dbReference>
<evidence type="ECO:0000256" key="3">
    <source>
        <dbReference type="ARBA" id="ARBA00022989"/>
    </source>
</evidence>
<comment type="subcellular location">
    <subcellularLocation>
        <location evidence="7">Cell membrane</location>
        <topology evidence="7">Single-pass membrane protein</topology>
    </subcellularLocation>
</comment>
<dbReference type="HAMAP" id="MF_02065">
    <property type="entry name" value="MltG"/>
    <property type="match status" value="1"/>
</dbReference>
<organism evidence="8 9">
    <name type="scientific">Alkalibacillus filiformis</name>
    <dbReference type="NCBI Taxonomy" id="200990"/>
    <lineage>
        <taxon>Bacteria</taxon>
        <taxon>Bacillati</taxon>
        <taxon>Bacillota</taxon>
        <taxon>Bacilli</taxon>
        <taxon>Bacillales</taxon>
        <taxon>Bacillaceae</taxon>
        <taxon>Alkalibacillus</taxon>
    </lineage>
</organism>
<comment type="catalytic activity">
    <reaction evidence="7">
        <text>a peptidoglycan chain = a peptidoglycan chain with N-acetyl-1,6-anhydromuramyl-[peptide] at the reducing end + a peptidoglycan chain with N-acetylglucosamine at the non-reducing end.</text>
        <dbReference type="EC" id="4.2.2.29"/>
    </reaction>
</comment>
<comment type="function">
    <text evidence="7">Functions as a peptidoglycan terminase that cleaves nascent peptidoglycan strands endolytically to terminate their elongation.</text>
</comment>
<keyword evidence="9" id="KW-1185">Reference proteome</keyword>
<evidence type="ECO:0000256" key="5">
    <source>
        <dbReference type="ARBA" id="ARBA00023239"/>
    </source>
</evidence>
<feature type="transmembrane region" description="Helical" evidence="7">
    <location>
        <begin position="24"/>
        <end position="44"/>
    </location>
</feature>
<keyword evidence="3 7" id="KW-1133">Transmembrane helix</keyword>
<evidence type="ECO:0000256" key="7">
    <source>
        <dbReference type="HAMAP-Rule" id="MF_02065"/>
    </source>
</evidence>
<feature type="site" description="Important for catalytic activity" evidence="7">
    <location>
        <position position="256"/>
    </location>
</feature>
<evidence type="ECO:0000256" key="4">
    <source>
        <dbReference type="ARBA" id="ARBA00023136"/>
    </source>
</evidence>
<keyword evidence="1 7" id="KW-1003">Cell membrane</keyword>
<dbReference type="CDD" id="cd08010">
    <property type="entry name" value="MltG_like"/>
    <property type="match status" value="1"/>
</dbReference>
<keyword evidence="2 7" id="KW-0812">Transmembrane</keyword>
<evidence type="ECO:0000256" key="2">
    <source>
        <dbReference type="ARBA" id="ARBA00022692"/>
    </source>
</evidence>
<keyword evidence="6 7" id="KW-0961">Cell wall biogenesis/degradation</keyword>
<evidence type="ECO:0000313" key="9">
    <source>
        <dbReference type="Proteomes" id="UP001236723"/>
    </source>
</evidence>
<keyword evidence="5 7" id="KW-0456">Lyase</keyword>
<name>A0ABU0DRN3_9BACI</name>
<proteinExistence type="inferred from homology"/>
<dbReference type="Pfam" id="PF02618">
    <property type="entry name" value="YceG"/>
    <property type="match status" value="1"/>
</dbReference>
<protein>
    <recommendedName>
        <fullName evidence="7">Endolytic murein transglycosylase</fullName>
        <ecNumber evidence="7">4.2.2.29</ecNumber>
    </recommendedName>
    <alternativeName>
        <fullName evidence="7">Peptidoglycan lytic transglycosylase</fullName>
    </alternativeName>
    <alternativeName>
        <fullName evidence="7">Peptidoglycan polymerization terminase</fullName>
    </alternativeName>
</protein>
<dbReference type="Proteomes" id="UP001236723">
    <property type="component" value="Unassembled WGS sequence"/>
</dbReference>
<accession>A0ABU0DRN3</accession>
<dbReference type="Gene3D" id="3.30.160.60">
    <property type="entry name" value="Classic Zinc Finger"/>
    <property type="match status" value="1"/>
</dbReference>
<gene>
    <name evidence="7" type="primary">mltG</name>
    <name evidence="8" type="ORF">J2R98_000912</name>
</gene>
<comment type="similarity">
    <text evidence="7">Belongs to the transglycosylase MltG family.</text>
</comment>